<dbReference type="EMBL" id="VCAZ01000005">
    <property type="protein sequence ID" value="TSK20035.1"/>
    <property type="molecule type" value="Genomic_DNA"/>
</dbReference>
<protein>
    <submittedName>
        <fullName evidence="1">Uncharacterized protein</fullName>
    </submittedName>
</protein>
<gene>
    <name evidence="1" type="ORF">Baya_1583</name>
</gene>
<evidence type="ECO:0000313" key="1">
    <source>
        <dbReference type="EMBL" id="TSK20035.1"/>
    </source>
</evidence>
<organism evidence="1 2">
    <name type="scientific">Bagarius yarrelli</name>
    <name type="common">Goonch</name>
    <name type="synonym">Bagrus yarrelli</name>
    <dbReference type="NCBI Taxonomy" id="175774"/>
    <lineage>
        <taxon>Eukaryota</taxon>
        <taxon>Metazoa</taxon>
        <taxon>Chordata</taxon>
        <taxon>Craniata</taxon>
        <taxon>Vertebrata</taxon>
        <taxon>Euteleostomi</taxon>
        <taxon>Actinopterygii</taxon>
        <taxon>Neopterygii</taxon>
        <taxon>Teleostei</taxon>
        <taxon>Ostariophysi</taxon>
        <taxon>Siluriformes</taxon>
        <taxon>Sisoridae</taxon>
        <taxon>Sisorinae</taxon>
        <taxon>Bagarius</taxon>
    </lineage>
</organism>
<proteinExistence type="predicted"/>
<dbReference type="OrthoDB" id="10032537at2759"/>
<reference evidence="1 2" key="1">
    <citation type="journal article" date="2019" name="Genome Biol. Evol.">
        <title>Whole-Genome Sequencing of the Giant Devil Catfish, Bagarius yarrelli.</title>
        <authorList>
            <person name="Jiang W."/>
            <person name="Lv Y."/>
            <person name="Cheng L."/>
            <person name="Yang K."/>
            <person name="Chao B."/>
            <person name="Wang X."/>
            <person name="Li Y."/>
            <person name="Pan X."/>
            <person name="You X."/>
            <person name="Zhang Y."/>
            <person name="Yang J."/>
            <person name="Li J."/>
            <person name="Zhang X."/>
            <person name="Liu S."/>
            <person name="Sun C."/>
            <person name="Yang J."/>
            <person name="Shi Q."/>
        </authorList>
    </citation>
    <scope>NUCLEOTIDE SEQUENCE [LARGE SCALE GENOMIC DNA]</scope>
    <source>
        <strain evidence="1">JWS20170419001</strain>
        <tissue evidence="1">Muscle</tissue>
    </source>
</reference>
<sequence>MSELFMECEEEELEPWQRAIPEISLIDDDDDDDEPIFVGEICSSKPTPNIRTGAGYQRNQPNVRFQRVTSLQKTGPTPINSTKQPSQIAVRGSSQPVIIPVNPQLAPMQAGPRSLNTVSPHPIIINNQGYIVASPQNLNNNNSSFMGSLYPQGPSYSVVPGMQHLWSSA</sequence>
<comment type="caution">
    <text evidence="1">The sequence shown here is derived from an EMBL/GenBank/DDBJ whole genome shotgun (WGS) entry which is preliminary data.</text>
</comment>
<name>A0A556TLH5_BAGYA</name>
<dbReference type="Proteomes" id="UP000319801">
    <property type="component" value="Unassembled WGS sequence"/>
</dbReference>
<dbReference type="AlphaFoldDB" id="A0A556TLH5"/>
<evidence type="ECO:0000313" key="2">
    <source>
        <dbReference type="Proteomes" id="UP000319801"/>
    </source>
</evidence>
<accession>A0A556TLH5</accession>
<keyword evidence="2" id="KW-1185">Reference proteome</keyword>